<keyword evidence="2" id="KW-0238">DNA-binding</keyword>
<evidence type="ECO:0000313" key="3">
    <source>
        <dbReference type="Proteomes" id="UP000045840"/>
    </source>
</evidence>
<dbReference type="EMBL" id="CQAZ01000098">
    <property type="protein sequence ID" value="CNI67810.1"/>
    <property type="molecule type" value="Genomic_DNA"/>
</dbReference>
<dbReference type="PANTHER" id="PTHR33375:SF7">
    <property type="entry name" value="CHROMOSOME 2-PARTITIONING PROTEIN PARB-RELATED"/>
    <property type="match status" value="1"/>
</dbReference>
<dbReference type="InterPro" id="IPR003115">
    <property type="entry name" value="ParB_N"/>
</dbReference>
<dbReference type="Pfam" id="PF02195">
    <property type="entry name" value="ParB_N"/>
    <property type="match status" value="1"/>
</dbReference>
<dbReference type="GO" id="GO:0003677">
    <property type="term" value="F:DNA binding"/>
    <property type="evidence" value="ECO:0007669"/>
    <property type="project" value="UniProtKB-KW"/>
</dbReference>
<sequence length="123" mass="13375">MNVSQTEIKTSKVKKSTRKAPAVANDAQALAQVLEQTLIEYVPLSRLVKSPLNVRLIPYSVESVTSLANTIASIGLLQNLVAHDLESGQFGVAAGGRRLAALNMLVERGVLNVYRKNWRLPPP</sequence>
<evidence type="ECO:0000259" key="1">
    <source>
        <dbReference type="SMART" id="SM00470"/>
    </source>
</evidence>
<dbReference type="GO" id="GO:0007059">
    <property type="term" value="P:chromosome segregation"/>
    <property type="evidence" value="ECO:0007669"/>
    <property type="project" value="TreeGrafter"/>
</dbReference>
<dbReference type="AlphaFoldDB" id="A0A0T9RLH1"/>
<dbReference type="Gene3D" id="3.90.1530.30">
    <property type="match status" value="1"/>
</dbReference>
<dbReference type="Proteomes" id="UP000045840">
    <property type="component" value="Unassembled WGS sequence"/>
</dbReference>
<gene>
    <name evidence="2" type="ORF">ERS008529_04658</name>
</gene>
<dbReference type="GO" id="GO:0005694">
    <property type="term" value="C:chromosome"/>
    <property type="evidence" value="ECO:0007669"/>
    <property type="project" value="TreeGrafter"/>
</dbReference>
<feature type="domain" description="ParB-like N-terminal" evidence="1">
    <location>
        <begin position="40"/>
        <end position="113"/>
    </location>
</feature>
<organism evidence="2 3">
    <name type="scientific">Yersinia pekkanenii</name>
    <dbReference type="NCBI Taxonomy" id="1288385"/>
    <lineage>
        <taxon>Bacteria</taxon>
        <taxon>Pseudomonadati</taxon>
        <taxon>Pseudomonadota</taxon>
        <taxon>Gammaproteobacteria</taxon>
        <taxon>Enterobacterales</taxon>
        <taxon>Yersiniaceae</taxon>
        <taxon>Yersinia</taxon>
    </lineage>
</organism>
<protein>
    <submittedName>
        <fullName evidence="2">Putative DNA-binding protein</fullName>
    </submittedName>
</protein>
<proteinExistence type="predicted"/>
<dbReference type="InterPro" id="IPR036086">
    <property type="entry name" value="ParB/Sulfiredoxin_sf"/>
</dbReference>
<dbReference type="SMART" id="SM00470">
    <property type="entry name" value="ParB"/>
    <property type="match status" value="1"/>
</dbReference>
<dbReference type="CDD" id="cd16406">
    <property type="entry name" value="ParB_N_like"/>
    <property type="match status" value="1"/>
</dbReference>
<dbReference type="SUPFAM" id="SSF110849">
    <property type="entry name" value="ParB/Sulfiredoxin"/>
    <property type="match status" value="1"/>
</dbReference>
<dbReference type="RefSeq" id="WP_053102009.1">
    <property type="nucleotide sequence ID" value="NZ_CQAZ01000098.1"/>
</dbReference>
<accession>A0A0T9RLH1</accession>
<name>A0A0T9RLH1_9GAMM</name>
<dbReference type="PANTHER" id="PTHR33375">
    <property type="entry name" value="CHROMOSOME-PARTITIONING PROTEIN PARB-RELATED"/>
    <property type="match status" value="1"/>
</dbReference>
<reference evidence="3" key="1">
    <citation type="submission" date="2015-03" db="EMBL/GenBank/DDBJ databases">
        <authorList>
            <consortium name="Pathogen Informatics"/>
        </authorList>
    </citation>
    <scope>NUCLEOTIDE SEQUENCE [LARGE SCALE GENOMIC DNA]</scope>
    <source>
        <strain evidence="3">A125KOH2</strain>
    </source>
</reference>
<dbReference type="InterPro" id="IPR050336">
    <property type="entry name" value="Chromosome_partition/occlusion"/>
</dbReference>
<evidence type="ECO:0000313" key="2">
    <source>
        <dbReference type="EMBL" id="CNI67810.1"/>
    </source>
</evidence>